<accession>A0AAE1E0W6</accession>
<name>A0AAE1E0W6_9GAST</name>
<gene>
    <name evidence="2" type="ORF">RRG08_029236</name>
</gene>
<comment type="caution">
    <text evidence="2">The sequence shown here is derived from an EMBL/GenBank/DDBJ whole genome shotgun (WGS) entry which is preliminary data.</text>
</comment>
<protein>
    <submittedName>
        <fullName evidence="2">Uncharacterized protein</fullName>
    </submittedName>
</protein>
<evidence type="ECO:0000256" key="1">
    <source>
        <dbReference type="SAM" id="MobiDB-lite"/>
    </source>
</evidence>
<evidence type="ECO:0000313" key="2">
    <source>
        <dbReference type="EMBL" id="KAK3788788.1"/>
    </source>
</evidence>
<feature type="compositionally biased region" description="Basic and acidic residues" evidence="1">
    <location>
        <begin position="22"/>
        <end position="31"/>
    </location>
</feature>
<sequence>MSVCTHSGSAAEAPRLALRGGTRGDRLERGDFSSMHRNHVSALIPRSCTVNTRPGDKSVHELYHSL</sequence>
<feature type="region of interest" description="Disordered" evidence="1">
    <location>
        <begin position="1"/>
        <end position="33"/>
    </location>
</feature>
<evidence type="ECO:0000313" key="3">
    <source>
        <dbReference type="Proteomes" id="UP001283361"/>
    </source>
</evidence>
<reference evidence="2" key="1">
    <citation type="journal article" date="2023" name="G3 (Bethesda)">
        <title>A reference genome for the long-term kleptoplast-retaining sea slug Elysia crispata morphotype clarki.</title>
        <authorList>
            <person name="Eastman K.E."/>
            <person name="Pendleton A.L."/>
            <person name="Shaikh M.A."/>
            <person name="Suttiyut T."/>
            <person name="Ogas R."/>
            <person name="Tomko P."/>
            <person name="Gavelis G."/>
            <person name="Widhalm J.R."/>
            <person name="Wisecaver J.H."/>
        </authorList>
    </citation>
    <scope>NUCLEOTIDE SEQUENCE</scope>
    <source>
        <strain evidence="2">ECLA1</strain>
    </source>
</reference>
<proteinExistence type="predicted"/>
<keyword evidence="3" id="KW-1185">Reference proteome</keyword>
<dbReference type="EMBL" id="JAWDGP010001738">
    <property type="protein sequence ID" value="KAK3788788.1"/>
    <property type="molecule type" value="Genomic_DNA"/>
</dbReference>
<organism evidence="2 3">
    <name type="scientific">Elysia crispata</name>
    <name type="common">lettuce slug</name>
    <dbReference type="NCBI Taxonomy" id="231223"/>
    <lineage>
        <taxon>Eukaryota</taxon>
        <taxon>Metazoa</taxon>
        <taxon>Spiralia</taxon>
        <taxon>Lophotrochozoa</taxon>
        <taxon>Mollusca</taxon>
        <taxon>Gastropoda</taxon>
        <taxon>Heterobranchia</taxon>
        <taxon>Euthyneura</taxon>
        <taxon>Panpulmonata</taxon>
        <taxon>Sacoglossa</taxon>
        <taxon>Placobranchoidea</taxon>
        <taxon>Plakobranchidae</taxon>
        <taxon>Elysia</taxon>
    </lineage>
</organism>
<dbReference type="Proteomes" id="UP001283361">
    <property type="component" value="Unassembled WGS sequence"/>
</dbReference>
<dbReference type="AlphaFoldDB" id="A0AAE1E0W6"/>